<dbReference type="Pfam" id="PF16325">
    <property type="entry name" value="Peptidase_U32_C"/>
    <property type="match status" value="1"/>
</dbReference>
<dbReference type="Pfam" id="PF01136">
    <property type="entry name" value="Peptidase_U32"/>
    <property type="match status" value="1"/>
</dbReference>
<organism evidence="5 6">
    <name type="scientific">Alkalibacter rhizosphaerae</name>
    <dbReference type="NCBI Taxonomy" id="2815577"/>
    <lineage>
        <taxon>Bacteria</taxon>
        <taxon>Bacillati</taxon>
        <taxon>Bacillota</taxon>
        <taxon>Clostridia</taxon>
        <taxon>Eubacteriales</taxon>
        <taxon>Eubacteriaceae</taxon>
        <taxon>Alkalibacter</taxon>
    </lineage>
</organism>
<name>A0A974XJ21_9FIRM</name>
<evidence type="ECO:0000313" key="6">
    <source>
        <dbReference type="Proteomes" id="UP000663499"/>
    </source>
</evidence>
<sequence>MKKPELLAPAGNLEKLRYAIAYGADAVYMAGSAYGLRAKAGNFTRLEMLEGLDFVHKHGKKAYVTLNIFAHNEDFSGLEDYVKNLSKYGVDGVIVADPGIFHVVRQTAPELKVSLSTQANNTNYHSANFWHQQGVSRIVLARELSLGEITELRKKTDPSLELETFVHGAMCMSYSGRCLLSNYMAGRDANRGDCAQPCRWNYRLMEEKRPGEYFPIEEDERGTYIFNAKDLCLIHRIPELIRAGVDSFKIEGRMKSLFYVSTVTNVYRQAIDAFMADPEGYKEDPTWMEELQKISHRGYTEGFAFEKPGVDAHHYSTSSYTRNYDFVGSVVGHDEEKKEALVEVRNKIVVGDQLEWMGPGRPAKSLTVASIVDEDGNSMESAPHPKQIVRIPMEETPTIWDILRKENKEA</sequence>
<reference evidence="5" key="1">
    <citation type="submission" date="2021-03" db="EMBL/GenBank/DDBJ databases">
        <title>Alkalibacter marinus sp. nov., isolated from tidal flat sediment.</title>
        <authorList>
            <person name="Namirimu T."/>
            <person name="Yang J.-A."/>
            <person name="Yang S.-H."/>
            <person name="Kim Y.-J."/>
            <person name="Kwon K.K."/>
        </authorList>
    </citation>
    <scope>NUCLEOTIDE SEQUENCE</scope>
    <source>
        <strain evidence="5">ES005</strain>
    </source>
</reference>
<dbReference type="InterPro" id="IPR032525">
    <property type="entry name" value="Peptidase_U32_C"/>
</dbReference>
<evidence type="ECO:0000313" key="5">
    <source>
        <dbReference type="EMBL" id="QSX09620.1"/>
    </source>
</evidence>
<dbReference type="GO" id="GO:0006508">
    <property type="term" value="P:proteolysis"/>
    <property type="evidence" value="ECO:0007669"/>
    <property type="project" value="UniProtKB-KW"/>
</dbReference>
<dbReference type="Gene3D" id="2.40.30.10">
    <property type="entry name" value="Translation factors"/>
    <property type="match status" value="1"/>
</dbReference>
<comment type="similarity">
    <text evidence="3">Belongs to the peptidase U32 family.</text>
</comment>
<feature type="domain" description="Peptidase family U32 C-terminal" evidence="4">
    <location>
        <begin position="322"/>
        <end position="404"/>
    </location>
</feature>
<evidence type="ECO:0000259" key="4">
    <source>
        <dbReference type="Pfam" id="PF16325"/>
    </source>
</evidence>
<proteinExistence type="inferred from homology"/>
<dbReference type="RefSeq" id="WP_207300950.1">
    <property type="nucleotide sequence ID" value="NZ_CP071444.1"/>
</dbReference>
<dbReference type="PROSITE" id="PS01276">
    <property type="entry name" value="PEPTIDASE_U32"/>
    <property type="match status" value="1"/>
</dbReference>
<keyword evidence="2" id="KW-0378">Hydrolase</keyword>
<dbReference type="Proteomes" id="UP000663499">
    <property type="component" value="Chromosome"/>
</dbReference>
<dbReference type="InterPro" id="IPR001539">
    <property type="entry name" value="Peptidase_U32"/>
</dbReference>
<dbReference type="GO" id="GO:0008233">
    <property type="term" value="F:peptidase activity"/>
    <property type="evidence" value="ECO:0007669"/>
    <property type="project" value="UniProtKB-KW"/>
</dbReference>
<dbReference type="AlphaFoldDB" id="A0A974XJ21"/>
<dbReference type="PANTHER" id="PTHR30217">
    <property type="entry name" value="PEPTIDASE U32 FAMILY"/>
    <property type="match status" value="1"/>
</dbReference>
<keyword evidence="1" id="KW-0645">Protease</keyword>
<protein>
    <submittedName>
        <fullName evidence="5">U32 family peptidase</fullName>
    </submittedName>
</protein>
<evidence type="ECO:0000256" key="1">
    <source>
        <dbReference type="ARBA" id="ARBA00022670"/>
    </source>
</evidence>
<keyword evidence="6" id="KW-1185">Reference proteome</keyword>
<dbReference type="InterPro" id="IPR051454">
    <property type="entry name" value="RNA/ubiquinone_mod_enzymes"/>
</dbReference>
<evidence type="ECO:0000256" key="2">
    <source>
        <dbReference type="ARBA" id="ARBA00022801"/>
    </source>
</evidence>
<gene>
    <name evidence="5" type="ORF">J0B03_00780</name>
</gene>
<dbReference type="PANTHER" id="PTHR30217:SF6">
    <property type="entry name" value="TRNA HYDROXYLATION PROTEIN P"/>
    <property type="match status" value="1"/>
</dbReference>
<dbReference type="KEGG" id="alka:J0B03_00780"/>
<accession>A0A974XJ21</accession>
<evidence type="ECO:0000256" key="3">
    <source>
        <dbReference type="ARBA" id="ARBA00038374"/>
    </source>
</evidence>
<dbReference type="EMBL" id="CP071444">
    <property type="protein sequence ID" value="QSX09620.1"/>
    <property type="molecule type" value="Genomic_DNA"/>
</dbReference>